<reference evidence="1 2" key="1">
    <citation type="submission" date="2017-12" db="EMBL/GenBank/DDBJ databases">
        <authorList>
            <person name="Hurst M.R.H."/>
        </authorList>
    </citation>
    <scope>NUCLEOTIDE SEQUENCE [LARGE SCALE GENOMIC DNA]</scope>
    <source>
        <strain evidence="1 2">SY-3-19</strain>
    </source>
</reference>
<proteinExistence type="predicted"/>
<name>A0A2S7K3H1_9PROT</name>
<organism evidence="1 2">
    <name type="scientific">Hyphococcus luteus</name>
    <dbReference type="NCBI Taxonomy" id="2058213"/>
    <lineage>
        <taxon>Bacteria</taxon>
        <taxon>Pseudomonadati</taxon>
        <taxon>Pseudomonadota</taxon>
        <taxon>Alphaproteobacteria</taxon>
        <taxon>Parvularculales</taxon>
        <taxon>Parvularculaceae</taxon>
        <taxon>Hyphococcus</taxon>
    </lineage>
</organism>
<dbReference type="RefSeq" id="WP_104830595.1">
    <property type="nucleotide sequence ID" value="NZ_PJCH01000010.1"/>
</dbReference>
<gene>
    <name evidence="1" type="ORF">CW354_13380</name>
</gene>
<dbReference type="OrthoDB" id="1340765at2"/>
<dbReference type="AlphaFoldDB" id="A0A2S7K3H1"/>
<dbReference type="EMBL" id="PJCH01000010">
    <property type="protein sequence ID" value="PQA87037.1"/>
    <property type="molecule type" value="Genomic_DNA"/>
</dbReference>
<evidence type="ECO:0000313" key="2">
    <source>
        <dbReference type="Proteomes" id="UP000239504"/>
    </source>
</evidence>
<sequence>MQPDEYWKNFNLGTELDIAGRFLYNGLQTFHQMETFAGEEDAFEFLYAVSVGIERLLKIALILTEHDHHTDQEAFEQELITHSHQELLRRLKENHSLTLGQVHNEFISLLSRFYNSHRYGRYSLASATAPAQERDDLNIFLEKYLKIKIDTKTMFFVTPNERRHKKFVGKVISKIVVPIFNIIRNEAGRLNLYTYEIEYGSKASKIFQFQSFDFENEDILQIELLVYFLSDIPTGANTKFLRECIEALSFDSALEADYIAALRCDRKKLKVMDELETLYEEDVSDFGTRRDMLNVAVSDYLHYGLDEDEE</sequence>
<evidence type="ECO:0000313" key="1">
    <source>
        <dbReference type="EMBL" id="PQA87037.1"/>
    </source>
</evidence>
<protein>
    <submittedName>
        <fullName evidence="1">Uncharacterized protein</fullName>
    </submittedName>
</protein>
<dbReference type="Proteomes" id="UP000239504">
    <property type="component" value="Unassembled WGS sequence"/>
</dbReference>
<accession>A0A2S7K3H1</accession>
<comment type="caution">
    <text evidence="1">The sequence shown here is derived from an EMBL/GenBank/DDBJ whole genome shotgun (WGS) entry which is preliminary data.</text>
</comment>
<keyword evidence="2" id="KW-1185">Reference proteome</keyword>